<reference evidence="2 3" key="1">
    <citation type="submission" date="2019-10" db="EMBL/GenBank/DDBJ databases">
        <authorList>
            <person name="Nie G."/>
            <person name="Ming H."/>
            <person name="Yi B."/>
        </authorList>
    </citation>
    <scope>NUCLEOTIDE SEQUENCE [LARGE SCALE GENOMIC DNA]</scope>
    <source>
        <strain evidence="2 3">CFH 90414</strain>
    </source>
</reference>
<feature type="transmembrane region" description="Helical" evidence="1">
    <location>
        <begin position="72"/>
        <end position="94"/>
    </location>
</feature>
<feature type="transmembrane region" description="Helical" evidence="1">
    <location>
        <begin position="38"/>
        <end position="60"/>
    </location>
</feature>
<feature type="transmembrane region" description="Helical" evidence="1">
    <location>
        <begin position="206"/>
        <end position="228"/>
    </location>
</feature>
<proteinExistence type="predicted"/>
<organism evidence="2 3">
    <name type="scientific">Agromyces agglutinans</name>
    <dbReference type="NCBI Taxonomy" id="2662258"/>
    <lineage>
        <taxon>Bacteria</taxon>
        <taxon>Bacillati</taxon>
        <taxon>Actinomycetota</taxon>
        <taxon>Actinomycetes</taxon>
        <taxon>Micrococcales</taxon>
        <taxon>Microbacteriaceae</taxon>
        <taxon>Agromyces</taxon>
    </lineage>
</organism>
<dbReference type="EMBL" id="WJIF01000005">
    <property type="protein sequence ID" value="MRG60351.1"/>
    <property type="molecule type" value="Genomic_DNA"/>
</dbReference>
<keyword evidence="1" id="KW-1133">Transmembrane helix</keyword>
<sequence>MGQLIAEILPLALGIVFSPLAIMALVAVLVSPRARLNGFAFLLGWGLAVLVVFALGLWLFQVIEVHLFEEPPLWIVIVRLVLGLFLVAAAVWVYRSGQVHVDSMAKATTPGEVVRAAPQLPGWLRAVQSFTFFRTVLLGFGIFALNPVDLTCALIASLDVILAALPEAQTVLVGTGFVVLGILPIAVPTVLVFVRGAAAAPFLGRLRTWIASHTNVLNAALMLVIGVLQLQKALVALL</sequence>
<dbReference type="Pfam" id="PF11139">
    <property type="entry name" value="SfLAP"/>
    <property type="match status" value="1"/>
</dbReference>
<name>A0A6I2F7Q1_9MICO</name>
<evidence type="ECO:0008006" key="4">
    <source>
        <dbReference type="Google" id="ProtNLM"/>
    </source>
</evidence>
<keyword evidence="1" id="KW-0472">Membrane</keyword>
<keyword evidence="3" id="KW-1185">Reference proteome</keyword>
<feature type="transmembrane region" description="Helical" evidence="1">
    <location>
        <begin position="135"/>
        <end position="165"/>
    </location>
</feature>
<evidence type="ECO:0000313" key="2">
    <source>
        <dbReference type="EMBL" id="MRG60351.1"/>
    </source>
</evidence>
<gene>
    <name evidence="2" type="ORF">GE115_10810</name>
</gene>
<feature type="transmembrane region" description="Helical" evidence="1">
    <location>
        <begin position="171"/>
        <end position="194"/>
    </location>
</feature>
<protein>
    <recommendedName>
        <fullName evidence="4">GAP family protein</fullName>
    </recommendedName>
</protein>
<dbReference type="InterPro" id="IPR021315">
    <property type="entry name" value="Gap/Sap"/>
</dbReference>
<evidence type="ECO:0000313" key="3">
    <source>
        <dbReference type="Proteomes" id="UP000431080"/>
    </source>
</evidence>
<evidence type="ECO:0000256" key="1">
    <source>
        <dbReference type="SAM" id="Phobius"/>
    </source>
</evidence>
<comment type="caution">
    <text evidence="2">The sequence shown here is derived from an EMBL/GenBank/DDBJ whole genome shotgun (WGS) entry which is preliminary data.</text>
</comment>
<feature type="transmembrane region" description="Helical" evidence="1">
    <location>
        <begin position="12"/>
        <end position="31"/>
    </location>
</feature>
<dbReference type="Proteomes" id="UP000431080">
    <property type="component" value="Unassembled WGS sequence"/>
</dbReference>
<keyword evidence="1" id="KW-0812">Transmembrane</keyword>
<dbReference type="AlphaFoldDB" id="A0A6I2F7Q1"/>
<dbReference type="RefSeq" id="WP_153684795.1">
    <property type="nucleotide sequence ID" value="NZ_WJIF01000005.1"/>
</dbReference>
<accession>A0A6I2F7Q1</accession>